<dbReference type="PANTHER" id="PTHR15949">
    <property type="entry name" value="TESTIS-EXPRESSED PROTEIN 264"/>
    <property type="match status" value="1"/>
</dbReference>
<protein>
    <recommendedName>
        <fullName evidence="4">GyrI-like small molecule binding domain-containing protein</fullName>
    </recommendedName>
</protein>
<sequence length="209" mass="24039">MNTILLVLAVVAVSIVAVCIAWLWYMGFFRNVTVDMRESREMTIINMNYTGSMQDTKKGFDDFEKKVAKLIPINQPFSWMGGAYYTTPSQVKNPIDNKWSVFFVLDDRPEALAAAKALPPSNEYKVITIPKTNVLFGSFPFRNPLSYMFGPMKVYPRITEYMNEHKIASVGCIELYPYGPEDIQYIMYFDHKEIFDELQESSFVAANEL</sequence>
<dbReference type="OrthoDB" id="2140079at2759"/>
<organism evidence="2 3">
    <name type="scientific">Blastocystis sp. subtype 1 (strain ATCC 50177 / NandII)</name>
    <dbReference type="NCBI Taxonomy" id="478820"/>
    <lineage>
        <taxon>Eukaryota</taxon>
        <taxon>Sar</taxon>
        <taxon>Stramenopiles</taxon>
        <taxon>Bigyra</taxon>
        <taxon>Opalozoa</taxon>
        <taxon>Opalinata</taxon>
        <taxon>Blastocystidae</taxon>
        <taxon>Blastocystis</taxon>
    </lineage>
</organism>
<name>A0A196SMS2_BLAHN</name>
<evidence type="ECO:0008006" key="4">
    <source>
        <dbReference type="Google" id="ProtNLM"/>
    </source>
</evidence>
<evidence type="ECO:0000256" key="1">
    <source>
        <dbReference type="SAM" id="Phobius"/>
    </source>
</evidence>
<proteinExistence type="predicted"/>
<keyword evidence="1" id="KW-0472">Membrane</keyword>
<keyword evidence="3" id="KW-1185">Reference proteome</keyword>
<dbReference type="EMBL" id="LXWW01000027">
    <property type="protein sequence ID" value="OAO17507.1"/>
    <property type="molecule type" value="Genomic_DNA"/>
</dbReference>
<gene>
    <name evidence="2" type="ORF">AV274_0750</name>
</gene>
<evidence type="ECO:0000313" key="2">
    <source>
        <dbReference type="EMBL" id="OAO17507.1"/>
    </source>
</evidence>
<keyword evidence="1" id="KW-0812">Transmembrane</keyword>
<evidence type="ECO:0000313" key="3">
    <source>
        <dbReference type="Proteomes" id="UP000078348"/>
    </source>
</evidence>
<reference evidence="2 3" key="1">
    <citation type="submission" date="2016-05" db="EMBL/GenBank/DDBJ databases">
        <title>Nuclear genome of Blastocystis sp. subtype 1 NandII.</title>
        <authorList>
            <person name="Gentekaki E."/>
            <person name="Curtis B."/>
            <person name="Stairs C."/>
            <person name="Eme L."/>
            <person name="Herman E."/>
            <person name="Klimes V."/>
            <person name="Arias M.C."/>
            <person name="Elias M."/>
            <person name="Hilliou F."/>
            <person name="Klute M."/>
            <person name="Malik S.-B."/>
            <person name="Pightling A."/>
            <person name="Rachubinski R."/>
            <person name="Salas D."/>
            <person name="Schlacht A."/>
            <person name="Suga H."/>
            <person name="Archibald J."/>
            <person name="Ball S.G."/>
            <person name="Clark G."/>
            <person name="Dacks J."/>
            <person name="Van Der Giezen M."/>
            <person name="Tsaousis A."/>
            <person name="Roger A."/>
        </authorList>
    </citation>
    <scope>NUCLEOTIDE SEQUENCE [LARGE SCALE GENOMIC DNA]</scope>
    <source>
        <strain evidence="3">ATCC 50177 / NandII</strain>
    </source>
</reference>
<dbReference type="PANTHER" id="PTHR15949:SF3">
    <property type="entry name" value="TESTIS-EXPRESSED PROTEIN 264"/>
    <property type="match status" value="1"/>
</dbReference>
<keyword evidence="1" id="KW-1133">Transmembrane helix</keyword>
<dbReference type="Proteomes" id="UP000078348">
    <property type="component" value="Unassembled WGS sequence"/>
</dbReference>
<comment type="caution">
    <text evidence="2">The sequence shown here is derived from an EMBL/GenBank/DDBJ whole genome shotgun (WGS) entry which is preliminary data.</text>
</comment>
<feature type="transmembrane region" description="Helical" evidence="1">
    <location>
        <begin position="6"/>
        <end position="27"/>
    </location>
</feature>
<dbReference type="AlphaFoldDB" id="A0A196SMS2"/>
<accession>A0A196SMS2</accession>